<dbReference type="PROSITE" id="PS51257">
    <property type="entry name" value="PROKAR_LIPOPROTEIN"/>
    <property type="match status" value="1"/>
</dbReference>
<sequence>MKKILITALAIIGMMLAFSACSKEDEPQNGFDYPLETLYGTWRVTHVEQKNGSMFDVTTPIAEMVFKPTYAIFNADGTYSGRGFFGNGSGTYKAKGKTITCFIDGTEYLKYDVLSLSGTQCELKMYKSGSTSSIKIRCKKQ</sequence>
<protein>
    <submittedName>
        <fullName evidence="2">Lipocalin-like domain protein</fullName>
    </submittedName>
</protein>
<organism evidence="2">
    <name type="scientific">Siphoviridae sp. ctnks32</name>
    <dbReference type="NCBI Taxonomy" id="2826457"/>
    <lineage>
        <taxon>Viruses</taxon>
        <taxon>Duplodnaviria</taxon>
        <taxon>Heunggongvirae</taxon>
        <taxon>Uroviricota</taxon>
        <taxon>Caudoviricetes</taxon>
    </lineage>
</organism>
<reference evidence="2" key="1">
    <citation type="journal article" date="2021" name="Proc. Natl. Acad. Sci. U.S.A.">
        <title>A Catalog of Tens of Thousands of Viruses from Human Metagenomes Reveals Hidden Associations with Chronic Diseases.</title>
        <authorList>
            <person name="Tisza M.J."/>
            <person name="Buck C.B."/>
        </authorList>
    </citation>
    <scope>NUCLEOTIDE SEQUENCE</scope>
    <source>
        <strain evidence="2">Ctnks32</strain>
    </source>
</reference>
<feature type="domain" description="Lipocalin-like" evidence="1">
    <location>
        <begin position="38"/>
        <end position="120"/>
    </location>
</feature>
<evidence type="ECO:0000259" key="1">
    <source>
        <dbReference type="Pfam" id="PF13648"/>
    </source>
</evidence>
<evidence type="ECO:0000313" key="2">
    <source>
        <dbReference type="EMBL" id="DAD88336.1"/>
    </source>
</evidence>
<proteinExistence type="predicted"/>
<dbReference type="Pfam" id="PF13648">
    <property type="entry name" value="Lipocalin_4"/>
    <property type="match status" value="1"/>
</dbReference>
<dbReference type="EMBL" id="BK015039">
    <property type="protein sequence ID" value="DAD88336.1"/>
    <property type="molecule type" value="Genomic_DNA"/>
</dbReference>
<name>A0A8S5N1I3_9CAUD</name>
<accession>A0A8S5N1I3</accession>
<dbReference type="InterPro" id="IPR024311">
    <property type="entry name" value="Lipocalin-like"/>
</dbReference>